<dbReference type="PROSITE" id="PS50893">
    <property type="entry name" value="ABC_TRANSPORTER_2"/>
    <property type="match status" value="1"/>
</dbReference>
<comment type="caution">
    <text evidence="5">The sequence shown here is derived from an EMBL/GenBank/DDBJ whole genome shotgun (WGS) entry which is preliminary data.</text>
</comment>
<evidence type="ECO:0000313" key="7">
    <source>
        <dbReference type="Proteomes" id="UP001144397"/>
    </source>
</evidence>
<accession>A0A9W6FN72</accession>
<proteinExistence type="predicted"/>
<dbReference type="GO" id="GO:0005524">
    <property type="term" value="F:ATP binding"/>
    <property type="evidence" value="ECO:0007669"/>
    <property type="project" value="UniProtKB-KW"/>
</dbReference>
<dbReference type="InterPro" id="IPR027417">
    <property type="entry name" value="P-loop_NTPase"/>
</dbReference>
<dbReference type="EMBL" id="JAVDPY010000006">
    <property type="protein sequence ID" value="MDR6335089.1"/>
    <property type="molecule type" value="Genomic_DNA"/>
</dbReference>
<keyword evidence="1" id="KW-0813">Transport</keyword>
<evidence type="ECO:0000256" key="2">
    <source>
        <dbReference type="ARBA" id="ARBA00022741"/>
    </source>
</evidence>
<reference evidence="6 8" key="2">
    <citation type="submission" date="2023-07" db="EMBL/GenBank/DDBJ databases">
        <title>Genomic Encyclopedia of Type Strains, Phase IV (KMG-IV): sequencing the most valuable type-strain genomes for metagenomic binning, comparative biology and taxonomic classification.</title>
        <authorList>
            <person name="Goeker M."/>
        </authorList>
    </citation>
    <scope>NUCLEOTIDE SEQUENCE [LARGE SCALE GENOMIC DNA]</scope>
    <source>
        <strain evidence="6 8">DSM 338</strain>
    </source>
</reference>
<dbReference type="RefSeq" id="WP_281808541.1">
    <property type="nucleotide sequence ID" value="NZ_BSDO01000005.1"/>
</dbReference>
<evidence type="ECO:0000313" key="5">
    <source>
        <dbReference type="EMBL" id="GLI23688.1"/>
    </source>
</evidence>
<protein>
    <submittedName>
        <fullName evidence="5">ABC transporter ATP-binding protein</fullName>
    </submittedName>
    <submittedName>
        <fullName evidence="6">Branched-chain amino acid transport system ATP-binding protein</fullName>
    </submittedName>
</protein>
<dbReference type="GO" id="GO:0015808">
    <property type="term" value="P:L-alanine transport"/>
    <property type="evidence" value="ECO:0007669"/>
    <property type="project" value="TreeGrafter"/>
</dbReference>
<dbReference type="InterPro" id="IPR051120">
    <property type="entry name" value="ABC_AA/LPS_Transport"/>
</dbReference>
<dbReference type="GO" id="GO:0042941">
    <property type="term" value="P:D-alanine transmembrane transport"/>
    <property type="evidence" value="ECO:0007669"/>
    <property type="project" value="TreeGrafter"/>
</dbReference>
<dbReference type="GO" id="GO:0015188">
    <property type="term" value="F:L-isoleucine transmembrane transporter activity"/>
    <property type="evidence" value="ECO:0007669"/>
    <property type="project" value="TreeGrafter"/>
</dbReference>
<dbReference type="SUPFAM" id="SSF52540">
    <property type="entry name" value="P-loop containing nucleoside triphosphate hydrolases"/>
    <property type="match status" value="1"/>
</dbReference>
<dbReference type="GO" id="GO:0005886">
    <property type="term" value="C:plasma membrane"/>
    <property type="evidence" value="ECO:0007669"/>
    <property type="project" value="TreeGrafter"/>
</dbReference>
<dbReference type="Proteomes" id="UP001144397">
    <property type="component" value="Unassembled WGS sequence"/>
</dbReference>
<dbReference type="GeneID" id="95764143"/>
<dbReference type="GO" id="GO:0005304">
    <property type="term" value="F:L-valine transmembrane transporter activity"/>
    <property type="evidence" value="ECO:0007669"/>
    <property type="project" value="TreeGrafter"/>
</dbReference>
<dbReference type="PANTHER" id="PTHR45772">
    <property type="entry name" value="CONSERVED COMPONENT OF ABC TRANSPORTER FOR NATURAL AMINO ACIDS-RELATED"/>
    <property type="match status" value="1"/>
</dbReference>
<keyword evidence="8" id="KW-1185">Reference proteome</keyword>
<reference evidence="5" key="1">
    <citation type="submission" date="2022-12" db="EMBL/GenBank/DDBJ databases">
        <title>Reference genome sequencing for broad-spectrum identification of bacterial and archaeal isolates by mass spectrometry.</title>
        <authorList>
            <person name="Sekiguchi Y."/>
            <person name="Tourlousse D.M."/>
        </authorList>
    </citation>
    <scope>NUCLEOTIDE SEQUENCE</scope>
    <source>
        <strain evidence="5">301</strain>
    </source>
</reference>
<feature type="domain" description="ABC transporter" evidence="4">
    <location>
        <begin position="8"/>
        <end position="249"/>
    </location>
</feature>
<dbReference type="SMART" id="SM00382">
    <property type="entry name" value="AAA"/>
    <property type="match status" value="1"/>
</dbReference>
<dbReference type="Gene3D" id="3.40.50.300">
    <property type="entry name" value="P-loop containing nucleotide triphosphate hydrolases"/>
    <property type="match status" value="1"/>
</dbReference>
<dbReference type="Pfam" id="PF00005">
    <property type="entry name" value="ABC_tran"/>
    <property type="match status" value="1"/>
</dbReference>
<keyword evidence="3 5" id="KW-0067">ATP-binding</keyword>
<dbReference type="GO" id="GO:1903806">
    <property type="term" value="P:L-isoleucine import across plasma membrane"/>
    <property type="evidence" value="ECO:0007669"/>
    <property type="project" value="TreeGrafter"/>
</dbReference>
<sequence>MTSPNATLRIDDLHKSFGGLHVIQGVNFTVAPGERRLLLGPNGAGKTTLFNLIAGDLKPTAGQIRLADEDVSDLPTFRRAARGIGRTFQILTLFSRESVIGNVIMALLGGRPQRWKPYGAVAKDPALRREALDVLARVRLDTLADRPVAETSYGEKRRLEIAMALAQAPRILLLDEPLAGLSKEERGTVSALLAELPRDLTILMIEHDMDVALAFAEKIALLHHGRLIVDGTREEVIADPRTREAYLAQ</sequence>
<dbReference type="GO" id="GO:0016887">
    <property type="term" value="F:ATP hydrolysis activity"/>
    <property type="evidence" value="ECO:0007669"/>
    <property type="project" value="InterPro"/>
</dbReference>
<dbReference type="Proteomes" id="UP001245370">
    <property type="component" value="Unassembled WGS sequence"/>
</dbReference>
<dbReference type="GO" id="GO:1903805">
    <property type="term" value="P:L-valine import across plasma membrane"/>
    <property type="evidence" value="ECO:0007669"/>
    <property type="project" value="TreeGrafter"/>
</dbReference>
<evidence type="ECO:0000313" key="8">
    <source>
        <dbReference type="Proteomes" id="UP001245370"/>
    </source>
</evidence>
<evidence type="ECO:0000259" key="4">
    <source>
        <dbReference type="PROSITE" id="PS50893"/>
    </source>
</evidence>
<dbReference type="CDD" id="cd03219">
    <property type="entry name" value="ABC_Mj1267_LivG_branched"/>
    <property type="match status" value="1"/>
</dbReference>
<keyword evidence="2" id="KW-0547">Nucleotide-binding</keyword>
<organism evidence="5 7">
    <name type="scientific">Xanthobacter flavus</name>
    <dbReference type="NCBI Taxonomy" id="281"/>
    <lineage>
        <taxon>Bacteria</taxon>
        <taxon>Pseudomonadati</taxon>
        <taxon>Pseudomonadota</taxon>
        <taxon>Alphaproteobacteria</taxon>
        <taxon>Hyphomicrobiales</taxon>
        <taxon>Xanthobacteraceae</taxon>
        <taxon>Xanthobacter</taxon>
    </lineage>
</organism>
<evidence type="ECO:0000256" key="3">
    <source>
        <dbReference type="ARBA" id="ARBA00022840"/>
    </source>
</evidence>
<evidence type="ECO:0000313" key="6">
    <source>
        <dbReference type="EMBL" id="MDR6335089.1"/>
    </source>
</evidence>
<dbReference type="InterPro" id="IPR003439">
    <property type="entry name" value="ABC_transporter-like_ATP-bd"/>
</dbReference>
<dbReference type="PANTHER" id="PTHR45772:SF7">
    <property type="entry name" value="AMINO ACID ABC TRANSPORTER ATP-BINDING PROTEIN"/>
    <property type="match status" value="1"/>
</dbReference>
<dbReference type="GO" id="GO:0015192">
    <property type="term" value="F:L-phenylalanine transmembrane transporter activity"/>
    <property type="evidence" value="ECO:0007669"/>
    <property type="project" value="TreeGrafter"/>
</dbReference>
<dbReference type="AlphaFoldDB" id="A0A9W6FN72"/>
<name>A0A9W6FN72_XANFL</name>
<evidence type="ECO:0000256" key="1">
    <source>
        <dbReference type="ARBA" id="ARBA00022448"/>
    </source>
</evidence>
<dbReference type="InterPro" id="IPR003593">
    <property type="entry name" value="AAA+_ATPase"/>
</dbReference>
<gene>
    <name evidence="6" type="ORF">GGQ86_003579</name>
    <name evidence="5" type="ORF">XFLAVUS301_33620</name>
</gene>
<dbReference type="EMBL" id="BSDO01000005">
    <property type="protein sequence ID" value="GLI23688.1"/>
    <property type="molecule type" value="Genomic_DNA"/>
</dbReference>